<protein>
    <submittedName>
        <fullName evidence="9">Aspartyl protease family A22B</fullName>
    </submittedName>
</protein>
<accession>A0A196SGU8</accession>
<dbReference type="GO" id="GO:0042500">
    <property type="term" value="F:aspartic endopeptidase activity, intramembrane cleaving"/>
    <property type="evidence" value="ECO:0007669"/>
    <property type="project" value="InterPro"/>
</dbReference>
<dbReference type="InterPro" id="IPR006639">
    <property type="entry name" value="Preselin/SPP"/>
</dbReference>
<dbReference type="Pfam" id="PF04258">
    <property type="entry name" value="Peptidase_A22B"/>
    <property type="match status" value="1"/>
</dbReference>
<evidence type="ECO:0000256" key="3">
    <source>
        <dbReference type="ARBA" id="ARBA00022692"/>
    </source>
</evidence>
<keyword evidence="4" id="KW-0378">Hydrolase</keyword>
<keyword evidence="9" id="KW-0645">Protease</keyword>
<dbReference type="GO" id="GO:0098554">
    <property type="term" value="C:cytoplasmic side of endoplasmic reticulum membrane"/>
    <property type="evidence" value="ECO:0007669"/>
    <property type="project" value="TreeGrafter"/>
</dbReference>
<dbReference type="STRING" id="478820.A0A196SGU8"/>
<dbReference type="EMBL" id="LXWW01000092">
    <property type="protein sequence ID" value="OAO16248.1"/>
    <property type="molecule type" value="Genomic_DNA"/>
</dbReference>
<keyword evidence="6 8" id="KW-1133">Transmembrane helix</keyword>
<dbReference type="AlphaFoldDB" id="A0A196SGU8"/>
<dbReference type="GO" id="GO:0006465">
    <property type="term" value="P:signal peptide processing"/>
    <property type="evidence" value="ECO:0007669"/>
    <property type="project" value="TreeGrafter"/>
</dbReference>
<evidence type="ECO:0000256" key="5">
    <source>
        <dbReference type="ARBA" id="ARBA00022824"/>
    </source>
</evidence>
<evidence type="ECO:0000256" key="2">
    <source>
        <dbReference type="ARBA" id="ARBA00006859"/>
    </source>
</evidence>
<keyword evidence="5" id="KW-0256">Endoplasmic reticulum</keyword>
<comment type="caution">
    <text evidence="9">The sequence shown here is derived from an EMBL/GenBank/DDBJ whole genome shotgun (WGS) entry which is preliminary data.</text>
</comment>
<dbReference type="OrthoDB" id="29661at2759"/>
<dbReference type="PANTHER" id="PTHR12174">
    <property type="entry name" value="SIGNAL PEPTIDE PEPTIDASE"/>
    <property type="match status" value="1"/>
</dbReference>
<dbReference type="Proteomes" id="UP000078348">
    <property type="component" value="Unassembled WGS sequence"/>
</dbReference>
<comment type="subcellular location">
    <subcellularLocation>
        <location evidence="1">Endoplasmic reticulum membrane</location>
        <topology evidence="1">Multi-pass membrane protein</topology>
    </subcellularLocation>
</comment>
<reference evidence="9 10" key="1">
    <citation type="submission" date="2016-05" db="EMBL/GenBank/DDBJ databases">
        <title>Nuclear genome of Blastocystis sp. subtype 1 NandII.</title>
        <authorList>
            <person name="Gentekaki E."/>
            <person name="Curtis B."/>
            <person name="Stairs C."/>
            <person name="Eme L."/>
            <person name="Herman E."/>
            <person name="Klimes V."/>
            <person name="Arias M.C."/>
            <person name="Elias M."/>
            <person name="Hilliou F."/>
            <person name="Klute M."/>
            <person name="Malik S.-B."/>
            <person name="Pightling A."/>
            <person name="Rachubinski R."/>
            <person name="Salas D."/>
            <person name="Schlacht A."/>
            <person name="Suga H."/>
            <person name="Archibald J."/>
            <person name="Ball S.G."/>
            <person name="Clark G."/>
            <person name="Dacks J."/>
            <person name="Van Der Giezen M."/>
            <person name="Tsaousis A."/>
            <person name="Roger A."/>
        </authorList>
    </citation>
    <scope>NUCLEOTIDE SEQUENCE [LARGE SCALE GENOMIC DNA]</scope>
    <source>
        <strain evidence="10">ATCC 50177 / NandII</strain>
    </source>
</reference>
<feature type="transmembrane region" description="Helical" evidence="8">
    <location>
        <begin position="64"/>
        <end position="82"/>
    </location>
</feature>
<keyword evidence="7 8" id="KW-0472">Membrane</keyword>
<comment type="similarity">
    <text evidence="2">Belongs to the peptidase A22B family.</text>
</comment>
<feature type="transmembrane region" description="Helical" evidence="8">
    <location>
        <begin position="7"/>
        <end position="29"/>
    </location>
</feature>
<proteinExistence type="inferred from homology"/>
<dbReference type="SMART" id="SM00730">
    <property type="entry name" value="PSN"/>
    <property type="match status" value="1"/>
</dbReference>
<feature type="transmembrane region" description="Helical" evidence="8">
    <location>
        <begin position="309"/>
        <end position="327"/>
    </location>
</feature>
<evidence type="ECO:0000256" key="7">
    <source>
        <dbReference type="ARBA" id="ARBA00023136"/>
    </source>
</evidence>
<evidence type="ECO:0000256" key="8">
    <source>
        <dbReference type="SAM" id="Phobius"/>
    </source>
</evidence>
<evidence type="ECO:0000256" key="1">
    <source>
        <dbReference type="ARBA" id="ARBA00004477"/>
    </source>
</evidence>
<evidence type="ECO:0000256" key="4">
    <source>
        <dbReference type="ARBA" id="ARBA00022801"/>
    </source>
</evidence>
<evidence type="ECO:0000313" key="9">
    <source>
        <dbReference type="EMBL" id="OAO16248.1"/>
    </source>
</evidence>
<dbReference type="InterPro" id="IPR007369">
    <property type="entry name" value="Peptidase_A22B_SPP"/>
</dbReference>
<gene>
    <name evidence="9" type="ORF">AV274_2028</name>
</gene>
<dbReference type="GO" id="GO:0033619">
    <property type="term" value="P:membrane protein proteolysis"/>
    <property type="evidence" value="ECO:0007669"/>
    <property type="project" value="TreeGrafter"/>
</dbReference>
<evidence type="ECO:0000313" key="10">
    <source>
        <dbReference type="Proteomes" id="UP000078348"/>
    </source>
</evidence>
<feature type="transmembrane region" description="Helical" evidence="8">
    <location>
        <begin position="188"/>
        <end position="204"/>
    </location>
</feature>
<dbReference type="PANTHER" id="PTHR12174:SF23">
    <property type="entry name" value="MINOR HISTOCOMPATIBILITY ANTIGEN H13"/>
    <property type="match status" value="1"/>
</dbReference>
<name>A0A196SGU8_BLAHN</name>
<feature type="transmembrane region" description="Helical" evidence="8">
    <location>
        <begin position="237"/>
        <end position="259"/>
    </location>
</feature>
<feature type="transmembrane region" description="Helical" evidence="8">
    <location>
        <begin position="280"/>
        <end position="303"/>
    </location>
</feature>
<keyword evidence="3 8" id="KW-0812">Transmembrane</keyword>
<organism evidence="9 10">
    <name type="scientific">Blastocystis sp. subtype 1 (strain ATCC 50177 / NandII)</name>
    <dbReference type="NCBI Taxonomy" id="478820"/>
    <lineage>
        <taxon>Eukaryota</taxon>
        <taxon>Sar</taxon>
        <taxon>Stramenopiles</taxon>
        <taxon>Bigyra</taxon>
        <taxon>Opalozoa</taxon>
        <taxon>Opalinata</taxon>
        <taxon>Blastocystidae</taxon>
        <taxon>Blastocystis</taxon>
    </lineage>
</organism>
<sequence length="351" mass="39282">MTRVIPNVPFYVAVVSLVLWTVCSLFVVIPVHLSNTLLSLTLVYIGSYVSVFTKKDDQMNKDDAAMFPLMASGALFSLYIAFKYFNEAIVKELIFLYLVIVAGVAMAGVINMVVENYLPEVMWSFALTKPFKLSVTVRKCDLVSYPIAFAFCLAYYFKGFWVGNNILGIFITIFSLASESIGSFKTGCILLAGLFLYDIFWVFGTEVMVKVATGVKGPIKFVFPKALPAPAEMTREAFSMLGLGDVVVPGFFIAFLLSFDAYNARKEGMDTTASAQWRKPYFHTACVMYALSLVVTVAVMLYFKHAQPALLYIVPAMYLASFGTALYKKQVKELWNYSEEEVKTKYSKKND</sequence>
<evidence type="ECO:0000256" key="6">
    <source>
        <dbReference type="ARBA" id="ARBA00022989"/>
    </source>
</evidence>
<keyword evidence="10" id="KW-1185">Reference proteome</keyword>
<feature type="transmembrane region" description="Helical" evidence="8">
    <location>
        <begin position="94"/>
        <end position="114"/>
    </location>
</feature>
<dbReference type="GO" id="GO:0098553">
    <property type="term" value="C:lumenal side of endoplasmic reticulum membrane"/>
    <property type="evidence" value="ECO:0007669"/>
    <property type="project" value="TreeGrafter"/>
</dbReference>